<reference evidence="1 2" key="1">
    <citation type="submission" date="2016-10" db="EMBL/GenBank/DDBJ databases">
        <authorList>
            <person name="de Groot N.N."/>
        </authorList>
    </citation>
    <scope>NUCLEOTIDE SEQUENCE [LARGE SCALE GENOMIC DNA]</scope>
    <source>
        <strain evidence="1 2">AA1</strain>
    </source>
</reference>
<proteinExistence type="predicted"/>
<evidence type="ECO:0000313" key="2">
    <source>
        <dbReference type="Proteomes" id="UP000198870"/>
    </source>
</evidence>
<protein>
    <submittedName>
        <fullName evidence="1">Uncharacterized protein</fullName>
    </submittedName>
</protein>
<sequence>MEQDPWDKDRKPAGEPALAHVTIKWTRRREEGPDSVAPVLKGDAVRAVVARVVAAVADAVAGEGDAEVAWEPALAATRCLRHPNRPLLTNPNLAMHQEEPASWCVEQPPW</sequence>
<organism evidence="1 2">
    <name type="scientific">Desulfoluna spongiiphila</name>
    <dbReference type="NCBI Taxonomy" id="419481"/>
    <lineage>
        <taxon>Bacteria</taxon>
        <taxon>Pseudomonadati</taxon>
        <taxon>Thermodesulfobacteriota</taxon>
        <taxon>Desulfobacteria</taxon>
        <taxon>Desulfobacterales</taxon>
        <taxon>Desulfolunaceae</taxon>
        <taxon>Desulfoluna</taxon>
    </lineage>
</organism>
<dbReference type="AlphaFoldDB" id="A0A1G5G263"/>
<dbReference type="EMBL" id="FMUX01000009">
    <property type="protein sequence ID" value="SCY45646.1"/>
    <property type="molecule type" value="Genomic_DNA"/>
</dbReference>
<name>A0A1G5G263_9BACT</name>
<keyword evidence="2" id="KW-1185">Reference proteome</keyword>
<accession>A0A1G5G263</accession>
<evidence type="ECO:0000313" key="1">
    <source>
        <dbReference type="EMBL" id="SCY45646.1"/>
    </source>
</evidence>
<dbReference type="Proteomes" id="UP000198870">
    <property type="component" value="Unassembled WGS sequence"/>
</dbReference>
<dbReference type="STRING" id="419481.SAMN05216233_109162"/>
<gene>
    <name evidence="1" type="ORF">SAMN05216233_109162</name>
</gene>